<reference evidence="2" key="3">
    <citation type="submission" date="2022-01" db="UniProtKB">
        <authorList>
            <consortium name="EnsemblPlants"/>
        </authorList>
    </citation>
    <scope>IDENTIFICATION</scope>
    <source>
        <strain evidence="2">subsp. vulgare</strain>
    </source>
</reference>
<dbReference type="EnsemblPlants" id="HORVU.MOREX.r3.5HG0489880.1">
    <property type="protein sequence ID" value="HORVU.MOREX.r3.5HG0489880.1"/>
    <property type="gene ID" value="HORVU.MOREX.r3.5HG0489880"/>
</dbReference>
<evidence type="ECO:0000256" key="1">
    <source>
        <dbReference type="SAM" id="MobiDB-lite"/>
    </source>
</evidence>
<protein>
    <submittedName>
        <fullName evidence="2">Uncharacterized protein</fullName>
    </submittedName>
</protein>
<dbReference type="SMR" id="A0A8I7BES4"/>
<feature type="region of interest" description="Disordered" evidence="1">
    <location>
        <begin position="33"/>
        <end position="54"/>
    </location>
</feature>
<reference evidence="2" key="2">
    <citation type="submission" date="2020-10" db="EMBL/GenBank/DDBJ databases">
        <authorList>
            <person name="Scholz U."/>
            <person name="Mascher M."/>
            <person name="Fiebig A."/>
        </authorList>
    </citation>
    <scope>NUCLEOTIDE SEQUENCE [LARGE SCALE GENOMIC DNA]</scope>
    <source>
        <strain evidence="2">cv. Morex</strain>
    </source>
</reference>
<name>A0A8I7BES4_HORVV</name>
<proteinExistence type="predicted"/>
<evidence type="ECO:0000313" key="2">
    <source>
        <dbReference type="EnsemblPlants" id="HORVU.MOREX.r3.5HG0489880.1"/>
    </source>
</evidence>
<keyword evidence="3" id="KW-1185">Reference proteome</keyword>
<dbReference type="Proteomes" id="UP000011116">
    <property type="component" value="Chromosome 5H"/>
</dbReference>
<accession>A0A8I7BES4</accession>
<evidence type="ECO:0000313" key="3">
    <source>
        <dbReference type="Proteomes" id="UP000011116"/>
    </source>
</evidence>
<feature type="compositionally biased region" description="Low complexity" evidence="1">
    <location>
        <begin position="447"/>
        <end position="463"/>
    </location>
</feature>
<sequence length="463" mass="50403">MGMRDLVTGHAGCAAPGSSSSANPVGALADAVLGSSSKSEQQRKEHSGSAVCGKASFDSMPVSLSTLPGSEDEIKLGQGPIRSMKGTDFINGCHGDACGENFQASILSVPEHRVIEPHLGEPEQTDDASGMNFEPKFDGPLEMAVPTLLPQSSFQPYNISEDEQEEYSAAKDGLLDRLDDLYDDEMKCSANISPEVNSLLSAFEQGIHPRVMSEGELSGGGWLSFLRAAISHLGGLSQPRFLEELITWQDQVLGHRVWIKLERCSGWSVKLEATRHEFLDALQDAAMLAVITMRQHFPCEFGGTPFEVLPMVPGQRSSWRPEDGAAAVCGDAVASAFMGIDDDEVERLLAVRFVSLFHERSESLLRLREHALKERLLIAEMEKMVEELDGSPTQTQELDRRIEELKKRAGEMHGLPAHAVKGYIGWSVFVTNEAREEMKPSEDGDEVPAALASSPAVSARARL</sequence>
<feature type="region of interest" description="Disordered" evidence="1">
    <location>
        <begin position="435"/>
        <end position="463"/>
    </location>
</feature>
<dbReference type="Gramene" id="HORVU.MOREX.r3.5HG0489880.1">
    <property type="protein sequence ID" value="HORVU.MOREX.r3.5HG0489880.1"/>
    <property type="gene ID" value="HORVU.MOREX.r3.5HG0489880"/>
</dbReference>
<dbReference type="AlphaFoldDB" id="A0A8I7BES4"/>
<reference evidence="3" key="1">
    <citation type="journal article" date="2012" name="Nature">
        <title>A physical, genetic and functional sequence assembly of the barley genome.</title>
        <authorList>
            <consortium name="The International Barley Genome Sequencing Consortium"/>
            <person name="Mayer K.F."/>
            <person name="Waugh R."/>
            <person name="Brown J.W."/>
            <person name="Schulman A."/>
            <person name="Langridge P."/>
            <person name="Platzer M."/>
            <person name="Fincher G.B."/>
            <person name="Muehlbauer G.J."/>
            <person name="Sato K."/>
            <person name="Close T.J."/>
            <person name="Wise R.P."/>
            <person name="Stein N."/>
        </authorList>
    </citation>
    <scope>NUCLEOTIDE SEQUENCE [LARGE SCALE GENOMIC DNA]</scope>
    <source>
        <strain evidence="3">cv. Morex</strain>
    </source>
</reference>
<organism evidence="2 3">
    <name type="scientific">Hordeum vulgare subsp. vulgare</name>
    <name type="common">Domesticated barley</name>
    <dbReference type="NCBI Taxonomy" id="112509"/>
    <lineage>
        <taxon>Eukaryota</taxon>
        <taxon>Viridiplantae</taxon>
        <taxon>Streptophyta</taxon>
        <taxon>Embryophyta</taxon>
        <taxon>Tracheophyta</taxon>
        <taxon>Spermatophyta</taxon>
        <taxon>Magnoliopsida</taxon>
        <taxon>Liliopsida</taxon>
        <taxon>Poales</taxon>
        <taxon>Poaceae</taxon>
        <taxon>BOP clade</taxon>
        <taxon>Pooideae</taxon>
        <taxon>Triticodae</taxon>
        <taxon>Triticeae</taxon>
        <taxon>Hordeinae</taxon>
        <taxon>Hordeum</taxon>
    </lineage>
</organism>